<feature type="domain" description="Zinc knuckle CX2CX4HX4C" evidence="2">
    <location>
        <begin position="35"/>
        <end position="80"/>
    </location>
</feature>
<dbReference type="Gramene" id="OMO88708">
    <property type="protein sequence ID" value="OMO88708"/>
    <property type="gene ID" value="CCACVL1_08244"/>
</dbReference>
<dbReference type="AlphaFoldDB" id="A0A1R3J1K1"/>
<sequence length="402" mass="44167">MMTHMVGYAIGSSVGIVQDVDDSDGQFLRIRVESDVHQPIKKGTTVTGPTGDLEVTFTFEKSPDFCFVCGVLAHQQGDCPVAVKQIMEQGFSVHQFSPNLKAESLSPKPRMAEREAASKTVDHSHRLGEGGFQMGSKSPTTSFRSLRVDGNRVRREGKQPVQAMSEIGGSESAVPSRFKNHVDSLILRSRRVAREIETDERSCEIVYDFQGIGNQRDIRQLEDVEEAVNLGKGKAKITDAEAESTDRGEEPRRHNCVICAGMPDLNEIEDAEEGEEVVDSPVLVAAKKKQIHGPLIEDELGPFIPGVGSSKGTVSEPTKLRKWKKIARVSDKYAFDSLCQSSDMQLGVKMRGVGPTPMETDGGSMAKRSKDRDEDYLPLTVEENEAAKDSEDDEELVVEIAK</sequence>
<dbReference type="OMA" id="TDERSCE"/>
<dbReference type="EMBL" id="AWWV01008940">
    <property type="protein sequence ID" value="OMO88708.1"/>
    <property type="molecule type" value="Genomic_DNA"/>
</dbReference>
<evidence type="ECO:0000256" key="1">
    <source>
        <dbReference type="SAM" id="MobiDB-lite"/>
    </source>
</evidence>
<dbReference type="InterPro" id="IPR025836">
    <property type="entry name" value="Zn_knuckle_CX2CX4HX4C"/>
</dbReference>
<keyword evidence="4" id="KW-1185">Reference proteome</keyword>
<dbReference type="PANTHER" id="PTHR31286:SF167">
    <property type="entry name" value="OS09G0268800 PROTEIN"/>
    <property type="match status" value="1"/>
</dbReference>
<feature type="region of interest" description="Disordered" evidence="1">
    <location>
        <begin position="102"/>
        <end position="144"/>
    </location>
</feature>
<evidence type="ECO:0000313" key="3">
    <source>
        <dbReference type="EMBL" id="OMO88708.1"/>
    </source>
</evidence>
<reference evidence="3 4" key="1">
    <citation type="submission" date="2013-09" db="EMBL/GenBank/DDBJ databases">
        <title>Corchorus capsularis genome sequencing.</title>
        <authorList>
            <person name="Alam M."/>
            <person name="Haque M.S."/>
            <person name="Islam M.S."/>
            <person name="Emdad E.M."/>
            <person name="Islam M.M."/>
            <person name="Ahmed B."/>
            <person name="Halim A."/>
            <person name="Hossen Q.M.M."/>
            <person name="Hossain M.Z."/>
            <person name="Ahmed R."/>
            <person name="Khan M.M."/>
            <person name="Islam R."/>
            <person name="Rashid M.M."/>
            <person name="Khan S.A."/>
            <person name="Rahman M.S."/>
            <person name="Alam M."/>
        </authorList>
    </citation>
    <scope>NUCLEOTIDE SEQUENCE [LARGE SCALE GENOMIC DNA]</scope>
    <source>
        <strain evidence="4">cv. CVL-1</strain>
        <tissue evidence="3">Whole seedling</tissue>
    </source>
</reference>
<dbReference type="Proteomes" id="UP000188268">
    <property type="component" value="Unassembled WGS sequence"/>
</dbReference>
<proteinExistence type="predicted"/>
<feature type="compositionally biased region" description="Basic and acidic residues" evidence="1">
    <location>
        <begin position="110"/>
        <end position="128"/>
    </location>
</feature>
<feature type="compositionally biased region" description="Polar residues" evidence="1">
    <location>
        <begin position="135"/>
        <end position="144"/>
    </location>
</feature>
<comment type="caution">
    <text evidence="3">The sequence shown here is derived from an EMBL/GenBank/DDBJ whole genome shotgun (WGS) entry which is preliminary data.</text>
</comment>
<dbReference type="InterPro" id="IPR040256">
    <property type="entry name" value="At4g02000-like"/>
</dbReference>
<evidence type="ECO:0000259" key="2">
    <source>
        <dbReference type="Pfam" id="PF14392"/>
    </source>
</evidence>
<evidence type="ECO:0000313" key="4">
    <source>
        <dbReference type="Proteomes" id="UP000188268"/>
    </source>
</evidence>
<protein>
    <submittedName>
        <fullName evidence="3">Zinc knuckle CX2CX4HX4C</fullName>
    </submittedName>
</protein>
<dbReference type="PANTHER" id="PTHR31286">
    <property type="entry name" value="GLYCINE-RICH CELL WALL STRUCTURAL PROTEIN 1.8-LIKE"/>
    <property type="match status" value="1"/>
</dbReference>
<dbReference type="OrthoDB" id="10484833at2759"/>
<gene>
    <name evidence="3" type="ORF">CCACVL1_08244</name>
</gene>
<organism evidence="3 4">
    <name type="scientific">Corchorus capsularis</name>
    <name type="common">Jute</name>
    <dbReference type="NCBI Taxonomy" id="210143"/>
    <lineage>
        <taxon>Eukaryota</taxon>
        <taxon>Viridiplantae</taxon>
        <taxon>Streptophyta</taxon>
        <taxon>Embryophyta</taxon>
        <taxon>Tracheophyta</taxon>
        <taxon>Spermatophyta</taxon>
        <taxon>Magnoliopsida</taxon>
        <taxon>eudicotyledons</taxon>
        <taxon>Gunneridae</taxon>
        <taxon>Pentapetalae</taxon>
        <taxon>rosids</taxon>
        <taxon>malvids</taxon>
        <taxon>Malvales</taxon>
        <taxon>Malvaceae</taxon>
        <taxon>Grewioideae</taxon>
        <taxon>Apeibeae</taxon>
        <taxon>Corchorus</taxon>
    </lineage>
</organism>
<dbReference type="Pfam" id="PF14392">
    <property type="entry name" value="zf-CCHC_4"/>
    <property type="match status" value="1"/>
</dbReference>
<feature type="compositionally biased region" description="Acidic residues" evidence="1">
    <location>
        <begin position="390"/>
        <end position="402"/>
    </location>
</feature>
<feature type="region of interest" description="Disordered" evidence="1">
    <location>
        <begin position="351"/>
        <end position="402"/>
    </location>
</feature>
<name>A0A1R3J1K1_COCAP</name>
<accession>A0A1R3J1K1</accession>